<proteinExistence type="predicted"/>
<evidence type="ECO:0000313" key="2">
    <source>
        <dbReference type="EMBL" id="ARU54375.1"/>
    </source>
</evidence>
<gene>
    <name evidence="2" type="ORF">OLMES_0269</name>
</gene>
<dbReference type="EMBL" id="CP021425">
    <property type="protein sequence ID" value="ARU54375.1"/>
    <property type="molecule type" value="Genomic_DNA"/>
</dbReference>
<reference evidence="2 3" key="1">
    <citation type="submission" date="2017-05" db="EMBL/GenBank/DDBJ databases">
        <title>Genomic insights into alkan degradation activity of Oleiphilus messinensis.</title>
        <authorList>
            <person name="Kozyavkin S.A."/>
            <person name="Slesarev A.I."/>
            <person name="Golyshin P.N."/>
            <person name="Korzhenkov A."/>
            <person name="Golyshina O.N."/>
            <person name="Toshchakov S.V."/>
        </authorList>
    </citation>
    <scope>NUCLEOTIDE SEQUENCE [LARGE SCALE GENOMIC DNA]</scope>
    <source>
        <strain evidence="2 3">ME102</strain>
    </source>
</reference>
<sequence length="191" mass="21680">MFPALECSYSGFQLFFNYSTTRVLKFIKVLKVFARKVKSFLKQPVLTKLGFIPCWFLLGIARWVTLKIPFARIAPKLGTHVGVAPWIPILTREQEQKALILGRLVRLTARYTPWDSNCLPQAIVARSLLGLYHIPYALCFGLMFDPDTHEMKAHAWVATGRIQVVGGNSFSQFTVVGCFVDPRFENIELQG</sequence>
<dbReference type="InterPro" id="IPR032708">
    <property type="entry name" value="McjB_C"/>
</dbReference>
<organism evidence="2 3">
    <name type="scientific">Oleiphilus messinensis</name>
    <dbReference type="NCBI Taxonomy" id="141451"/>
    <lineage>
        <taxon>Bacteria</taxon>
        <taxon>Pseudomonadati</taxon>
        <taxon>Pseudomonadota</taxon>
        <taxon>Gammaproteobacteria</taxon>
        <taxon>Oceanospirillales</taxon>
        <taxon>Oleiphilaceae</taxon>
        <taxon>Oleiphilus</taxon>
    </lineage>
</organism>
<dbReference type="Proteomes" id="UP000196027">
    <property type="component" value="Chromosome"/>
</dbReference>
<feature type="domain" description="Microcin J25-processing protein McjB C-terminal" evidence="1">
    <location>
        <begin position="66"/>
        <end position="176"/>
    </location>
</feature>
<evidence type="ECO:0000259" key="1">
    <source>
        <dbReference type="Pfam" id="PF13471"/>
    </source>
</evidence>
<dbReference type="NCBIfam" id="NF033537">
    <property type="entry name" value="lasso_biosyn_B2"/>
    <property type="match status" value="1"/>
</dbReference>
<evidence type="ECO:0000313" key="3">
    <source>
        <dbReference type="Proteomes" id="UP000196027"/>
    </source>
</evidence>
<dbReference type="Pfam" id="PF13471">
    <property type="entry name" value="Transglut_core3"/>
    <property type="match status" value="1"/>
</dbReference>
<name>A0A1Y0I4C6_9GAMM</name>
<dbReference type="AlphaFoldDB" id="A0A1Y0I4C6"/>
<keyword evidence="3" id="KW-1185">Reference proteome</keyword>
<dbReference type="OrthoDB" id="3790432at2"/>
<dbReference type="InterPro" id="IPR053521">
    <property type="entry name" value="McjB-like"/>
</dbReference>
<dbReference type="KEGG" id="ome:OLMES_0269"/>
<accession>A0A1Y0I4C6</accession>
<protein>
    <recommendedName>
        <fullName evidence="1">Microcin J25-processing protein McjB C-terminal domain-containing protein</fullName>
    </recommendedName>
</protein>